<comment type="subcellular location">
    <subcellularLocation>
        <location evidence="1">Cytoplasm</location>
    </subcellularLocation>
</comment>
<dbReference type="InterPro" id="IPR050399">
    <property type="entry name" value="HPr"/>
</dbReference>
<dbReference type="OrthoDB" id="9809047at2"/>
<gene>
    <name evidence="5" type="primary">ptsH_1</name>
    <name evidence="5" type="ORF">ERS852406_00314</name>
    <name evidence="6" type="ORF">G5B05_14610</name>
</gene>
<evidence type="ECO:0000256" key="2">
    <source>
        <dbReference type="ARBA" id="ARBA00022490"/>
    </source>
</evidence>
<evidence type="ECO:0000313" key="8">
    <source>
        <dbReference type="Proteomes" id="UP000768180"/>
    </source>
</evidence>
<dbReference type="InterPro" id="IPR035895">
    <property type="entry name" value="HPr-like_sf"/>
</dbReference>
<dbReference type="SUPFAM" id="SSF55594">
    <property type="entry name" value="HPr-like"/>
    <property type="match status" value="1"/>
</dbReference>
<organism evidence="5 7">
    <name type="scientific">Fusicatenibacter saccharivorans</name>
    <dbReference type="NCBI Taxonomy" id="1150298"/>
    <lineage>
        <taxon>Bacteria</taxon>
        <taxon>Bacillati</taxon>
        <taxon>Bacillota</taxon>
        <taxon>Clostridia</taxon>
        <taxon>Lachnospirales</taxon>
        <taxon>Lachnospiraceae</taxon>
        <taxon>Fusicatenibacter</taxon>
    </lineage>
</organism>
<dbReference type="PRINTS" id="PR00107">
    <property type="entry name" value="PHOSPHOCPHPR"/>
</dbReference>
<sequence length="85" mass="9300">MKSFEYTIKDELGIHARPAGMLVKEAKKFASECTITKDGKTKKLTQLMMLMSLGVKQGDTVTVAANGEDEDAAIETLKAFFEANL</sequence>
<evidence type="ECO:0000313" key="5">
    <source>
        <dbReference type="EMBL" id="CUN52981.1"/>
    </source>
</evidence>
<evidence type="ECO:0000259" key="4">
    <source>
        <dbReference type="PROSITE" id="PS51350"/>
    </source>
</evidence>
<dbReference type="PANTHER" id="PTHR33705">
    <property type="entry name" value="PHOSPHOCARRIER PROTEIN HPR"/>
    <property type="match status" value="1"/>
</dbReference>
<reference evidence="6 8" key="2">
    <citation type="journal article" date="2020" name="Cell Host Microbe">
        <title>Functional and Genomic Variation between Human-Derived Isolates of Lachnospiraceae Reveals Inter- and Intra-Species Diversity.</title>
        <authorList>
            <person name="Sorbara M.T."/>
            <person name="Littmann E.R."/>
            <person name="Fontana E."/>
            <person name="Moody T.U."/>
            <person name="Kohout C.E."/>
            <person name="Gjonbalaj M."/>
            <person name="Eaton V."/>
            <person name="Seok R."/>
            <person name="Leiner I.M."/>
            <person name="Pamer E.G."/>
        </authorList>
    </citation>
    <scope>NUCLEOTIDE SEQUENCE [LARGE SCALE GENOMIC DNA]</scope>
    <source>
        <strain evidence="6 8">MSK.14.54</strain>
    </source>
</reference>
<dbReference type="RefSeq" id="WP_055220321.1">
    <property type="nucleotide sequence ID" value="NZ_CAXSRP010000018.1"/>
</dbReference>
<feature type="domain" description="HPr" evidence="4">
    <location>
        <begin position="1"/>
        <end position="85"/>
    </location>
</feature>
<accession>A0A173XM52</accession>
<evidence type="ECO:0000256" key="3">
    <source>
        <dbReference type="ARBA" id="ARBA00022683"/>
    </source>
</evidence>
<dbReference type="GO" id="GO:0005737">
    <property type="term" value="C:cytoplasm"/>
    <property type="evidence" value="ECO:0007669"/>
    <property type="project" value="UniProtKB-SubCell"/>
</dbReference>
<evidence type="ECO:0000313" key="6">
    <source>
        <dbReference type="EMBL" id="NSE17595.1"/>
    </source>
</evidence>
<dbReference type="Gene3D" id="3.30.1340.10">
    <property type="entry name" value="HPr-like"/>
    <property type="match status" value="1"/>
</dbReference>
<dbReference type="EC" id="2.7.11.-" evidence="5"/>
<dbReference type="Proteomes" id="UP000095706">
    <property type="component" value="Unassembled WGS sequence"/>
</dbReference>
<dbReference type="STRING" id="1150298.ERS852406_00314"/>
<dbReference type="AlphaFoldDB" id="A0A173XM52"/>
<keyword evidence="5" id="KW-0808">Transferase</keyword>
<proteinExistence type="predicted"/>
<dbReference type="CDD" id="cd00367">
    <property type="entry name" value="PTS-HPr_like"/>
    <property type="match status" value="1"/>
</dbReference>
<evidence type="ECO:0000256" key="1">
    <source>
        <dbReference type="ARBA" id="ARBA00004496"/>
    </source>
</evidence>
<dbReference type="PROSITE" id="PS51350">
    <property type="entry name" value="PTS_HPR_DOM"/>
    <property type="match status" value="1"/>
</dbReference>
<reference evidence="6" key="3">
    <citation type="submission" date="2020-02" db="EMBL/GenBank/DDBJ databases">
        <authorList>
            <person name="Littmann E."/>
            <person name="Sorbara M."/>
        </authorList>
    </citation>
    <scope>NUCLEOTIDE SEQUENCE</scope>
    <source>
        <strain evidence="6">MSK.14.54</strain>
    </source>
</reference>
<dbReference type="GO" id="GO:0009401">
    <property type="term" value="P:phosphoenolpyruvate-dependent sugar phosphotransferase system"/>
    <property type="evidence" value="ECO:0007669"/>
    <property type="project" value="UniProtKB-KW"/>
</dbReference>
<keyword evidence="3" id="KW-0598">Phosphotransferase system</keyword>
<dbReference type="Pfam" id="PF00381">
    <property type="entry name" value="PTS-HPr"/>
    <property type="match status" value="1"/>
</dbReference>
<dbReference type="InterPro" id="IPR000032">
    <property type="entry name" value="HPr-like"/>
</dbReference>
<evidence type="ECO:0000313" key="7">
    <source>
        <dbReference type="Proteomes" id="UP000095706"/>
    </source>
</evidence>
<dbReference type="PANTHER" id="PTHR33705:SF2">
    <property type="entry name" value="PHOSPHOCARRIER PROTEIN NPR"/>
    <property type="match status" value="1"/>
</dbReference>
<dbReference type="Proteomes" id="UP000768180">
    <property type="component" value="Unassembled WGS sequence"/>
</dbReference>
<dbReference type="NCBIfam" id="TIGR01003">
    <property type="entry name" value="PTS_HPr_family"/>
    <property type="match status" value="1"/>
</dbReference>
<keyword evidence="8" id="KW-1185">Reference proteome</keyword>
<keyword evidence="2" id="KW-0963">Cytoplasm</keyword>
<dbReference type="EMBL" id="CYYV01000002">
    <property type="protein sequence ID" value="CUN52981.1"/>
    <property type="molecule type" value="Genomic_DNA"/>
</dbReference>
<reference evidence="5 7" key="1">
    <citation type="submission" date="2015-09" db="EMBL/GenBank/DDBJ databases">
        <authorList>
            <consortium name="Pathogen Informatics"/>
        </authorList>
    </citation>
    <scope>NUCLEOTIDE SEQUENCE [LARGE SCALE GENOMIC DNA]</scope>
    <source>
        <strain evidence="5 7">2789STDY5608849</strain>
    </source>
</reference>
<protein>
    <submittedName>
        <fullName evidence="6">HPr family phosphocarrier protein</fullName>
    </submittedName>
    <submittedName>
        <fullName evidence="5">Phosphocarrier protein HPr</fullName>
        <ecNumber evidence="5">2.7.11.-</ecNumber>
    </submittedName>
</protein>
<dbReference type="GO" id="GO:0016740">
    <property type="term" value="F:transferase activity"/>
    <property type="evidence" value="ECO:0007669"/>
    <property type="project" value="UniProtKB-KW"/>
</dbReference>
<name>A0A173XM52_9FIRM</name>
<dbReference type="EMBL" id="JAAITQ010000038">
    <property type="protein sequence ID" value="NSE17595.1"/>
    <property type="molecule type" value="Genomic_DNA"/>
</dbReference>